<keyword evidence="2 7" id="KW-0813">Transport</keyword>
<dbReference type="CDD" id="cd06261">
    <property type="entry name" value="TM_PBP2"/>
    <property type="match status" value="1"/>
</dbReference>
<evidence type="ECO:0000313" key="9">
    <source>
        <dbReference type="EMBL" id="SMX50320.1"/>
    </source>
</evidence>
<evidence type="ECO:0000256" key="5">
    <source>
        <dbReference type="ARBA" id="ARBA00022989"/>
    </source>
</evidence>
<feature type="transmembrane region" description="Helical" evidence="7">
    <location>
        <begin position="256"/>
        <end position="276"/>
    </location>
</feature>
<dbReference type="AlphaFoldDB" id="A0A238L654"/>
<sequence>MTQAAHPLGAKARRPKLPAAFRRSKGLIGAGLVLLIFATALLAPVFIPDDWATKMDMRARLSPPSLAHPLGTDQLGRDLMFRVLLGAQTSVYIATAAVFLSMVIGLPLGLISGYVGRTTDNVLMRLVDTLLSFPALLLALTISAVLGPNLQNTIIAIGVAFTPFLARIIRGETLRVAQMPYVEAARTAGNSDLRLIVHHILPNIMPAVIVQCTISLAFAILAEAGLSFLGLGTQPPDASWGLMIQASRDYLDRAPWTALVPGAAVAITVLGLNMFGDALRDALDPRSKGGA</sequence>
<dbReference type="InterPro" id="IPR050366">
    <property type="entry name" value="BP-dependent_transpt_permease"/>
</dbReference>
<accession>A0A238L654</accession>
<dbReference type="PANTHER" id="PTHR43386:SF25">
    <property type="entry name" value="PEPTIDE ABC TRANSPORTER PERMEASE PROTEIN"/>
    <property type="match status" value="1"/>
</dbReference>
<dbReference type="EMBL" id="FXYF01000021">
    <property type="protein sequence ID" value="SMX50320.1"/>
    <property type="molecule type" value="Genomic_DNA"/>
</dbReference>
<keyword evidence="5 7" id="KW-1133">Transmembrane helix</keyword>
<keyword evidence="4 7" id="KW-0812">Transmembrane</keyword>
<gene>
    <name evidence="9" type="primary">ddpC_2</name>
    <name evidence="9" type="ORF">MAA8898_04724</name>
</gene>
<dbReference type="OrthoDB" id="9766870at2"/>
<feature type="transmembrane region" description="Helical" evidence="7">
    <location>
        <begin position="126"/>
        <end position="146"/>
    </location>
</feature>
<evidence type="ECO:0000256" key="4">
    <source>
        <dbReference type="ARBA" id="ARBA00022692"/>
    </source>
</evidence>
<feature type="transmembrane region" description="Helical" evidence="7">
    <location>
        <begin position="91"/>
        <end position="114"/>
    </location>
</feature>
<evidence type="ECO:0000256" key="7">
    <source>
        <dbReference type="RuleBase" id="RU363032"/>
    </source>
</evidence>
<dbReference type="Pfam" id="PF00528">
    <property type="entry name" value="BPD_transp_1"/>
    <property type="match status" value="1"/>
</dbReference>
<name>A0A238L654_9RHOB</name>
<evidence type="ECO:0000256" key="6">
    <source>
        <dbReference type="ARBA" id="ARBA00023136"/>
    </source>
</evidence>
<dbReference type="PROSITE" id="PS50928">
    <property type="entry name" value="ABC_TM1"/>
    <property type="match status" value="1"/>
</dbReference>
<feature type="transmembrane region" description="Helical" evidence="7">
    <location>
        <begin position="152"/>
        <end position="169"/>
    </location>
</feature>
<feature type="domain" description="ABC transmembrane type-1" evidence="8">
    <location>
        <begin position="87"/>
        <end position="276"/>
    </location>
</feature>
<dbReference type="PANTHER" id="PTHR43386">
    <property type="entry name" value="OLIGOPEPTIDE TRANSPORT SYSTEM PERMEASE PROTEIN APPC"/>
    <property type="match status" value="1"/>
</dbReference>
<comment type="similarity">
    <text evidence="7">Belongs to the binding-protein-dependent transport system permease family.</text>
</comment>
<keyword evidence="6 7" id="KW-0472">Membrane</keyword>
<dbReference type="Gene3D" id="1.10.3720.10">
    <property type="entry name" value="MetI-like"/>
    <property type="match status" value="1"/>
</dbReference>
<keyword evidence="10" id="KW-1185">Reference proteome</keyword>
<protein>
    <submittedName>
        <fullName evidence="9">Putative D,D-dipeptide transport system permease protein DdpC</fullName>
    </submittedName>
</protein>
<dbReference type="InterPro" id="IPR035906">
    <property type="entry name" value="MetI-like_sf"/>
</dbReference>
<organism evidence="9 10">
    <name type="scientific">Maliponia aquimaris</name>
    <dbReference type="NCBI Taxonomy" id="1673631"/>
    <lineage>
        <taxon>Bacteria</taxon>
        <taxon>Pseudomonadati</taxon>
        <taxon>Pseudomonadota</taxon>
        <taxon>Alphaproteobacteria</taxon>
        <taxon>Rhodobacterales</taxon>
        <taxon>Paracoccaceae</taxon>
        <taxon>Maliponia</taxon>
    </lineage>
</organism>
<dbReference type="Proteomes" id="UP000207598">
    <property type="component" value="Unassembled WGS sequence"/>
</dbReference>
<dbReference type="InterPro" id="IPR000515">
    <property type="entry name" value="MetI-like"/>
</dbReference>
<dbReference type="GO" id="GO:0005886">
    <property type="term" value="C:plasma membrane"/>
    <property type="evidence" value="ECO:0007669"/>
    <property type="project" value="UniProtKB-SubCell"/>
</dbReference>
<evidence type="ECO:0000256" key="3">
    <source>
        <dbReference type="ARBA" id="ARBA00022475"/>
    </source>
</evidence>
<dbReference type="RefSeq" id="WP_094023443.1">
    <property type="nucleotide sequence ID" value="NZ_FXYF01000021.1"/>
</dbReference>
<dbReference type="GO" id="GO:0055085">
    <property type="term" value="P:transmembrane transport"/>
    <property type="evidence" value="ECO:0007669"/>
    <property type="project" value="InterPro"/>
</dbReference>
<proteinExistence type="inferred from homology"/>
<evidence type="ECO:0000259" key="8">
    <source>
        <dbReference type="PROSITE" id="PS50928"/>
    </source>
</evidence>
<dbReference type="SUPFAM" id="SSF161098">
    <property type="entry name" value="MetI-like"/>
    <property type="match status" value="1"/>
</dbReference>
<evidence type="ECO:0000313" key="10">
    <source>
        <dbReference type="Proteomes" id="UP000207598"/>
    </source>
</evidence>
<feature type="transmembrane region" description="Helical" evidence="7">
    <location>
        <begin position="26"/>
        <end position="47"/>
    </location>
</feature>
<evidence type="ECO:0000256" key="1">
    <source>
        <dbReference type="ARBA" id="ARBA00004651"/>
    </source>
</evidence>
<keyword evidence="3" id="KW-1003">Cell membrane</keyword>
<comment type="subcellular location">
    <subcellularLocation>
        <location evidence="1 7">Cell membrane</location>
        <topology evidence="1 7">Multi-pass membrane protein</topology>
    </subcellularLocation>
</comment>
<evidence type="ECO:0000256" key="2">
    <source>
        <dbReference type="ARBA" id="ARBA00022448"/>
    </source>
</evidence>
<reference evidence="9 10" key="1">
    <citation type="submission" date="2017-05" db="EMBL/GenBank/DDBJ databases">
        <authorList>
            <person name="Song R."/>
            <person name="Chenine A.L."/>
            <person name="Ruprecht R.M."/>
        </authorList>
    </citation>
    <scope>NUCLEOTIDE SEQUENCE [LARGE SCALE GENOMIC DNA]</scope>
    <source>
        <strain evidence="9 10">CECT 8898</strain>
    </source>
</reference>
<feature type="transmembrane region" description="Helical" evidence="7">
    <location>
        <begin position="200"/>
        <end position="222"/>
    </location>
</feature>